<reference evidence="12" key="1">
    <citation type="submission" date="2019-10" db="EMBL/GenBank/DDBJ databases">
        <title>Complete genome sequence of Corynebacterium urogenitalis DSM 108747, isolated from the genital tract of a cow.</title>
        <authorList>
            <person name="Ruckert C."/>
            <person name="Ballas P."/>
            <person name="Wagener K."/>
            <person name="Drillich M."/>
            <person name="Kaempfer P."/>
            <person name="Busse H.-J."/>
            <person name="Ehling-Schulz M."/>
        </authorList>
    </citation>
    <scope>NUCLEOTIDE SEQUENCE [LARGE SCALE GENOMIC DNA]</scope>
    <source>
        <strain evidence="12">LMM 1652</strain>
    </source>
</reference>
<dbReference type="EMBL" id="CP045032">
    <property type="protein sequence ID" value="QFQ01792.1"/>
    <property type="molecule type" value="Genomic_DNA"/>
</dbReference>
<sequence length="526" mass="55740">MRNAIRKGADLLFSGNRATIDAIRMAPPPSPLAPIDFSDTSKIHAVMDLATRIGDLLLAAGTGNSDAKANIKAVASAYGLHYTHVDITLNTITIYAYYDVTQNPASAFRVVHSLTTDFSRLVEVDQLIRSICRGGVSLEEAQKILFKIETSPLPYRNRYALLSWGFFAGAVALLLGGGWGVAAVATVTTIFTVFANAWLASKSLPVFFQNVLGGFIAVMPAGIAYRLADKIGLYLPPSLVVASCIVALLAGLTLVQALQDGVTGAPVTSSARFFETLLHTGGIIAGIGAGIQLTTFIGLTLPPLDTSQTVGILGSTSVQIISGALATMFFCAACFTERQATIVAFATTLVASFAYYLLLNSFNMGGLTAAAVAAIIVGFAGGVLSRRFQIPPQITAAAGITPFLPGLALYRGMSSILNDQFVIGISNLALALGTATALAAGVVLGEWVARRIRRPALPHMRGVVPTPRLTASGRVRQPLHWRRRQNKGVKSLWQLDTQAQVAEREAPLLNDNSEESTDDVGQKEHD</sequence>
<feature type="transmembrane region" description="Helical" evidence="8">
    <location>
        <begin position="364"/>
        <end position="384"/>
    </location>
</feature>
<name>A0A5J6Z6F1_9CORY</name>
<feature type="transmembrane region" description="Helical" evidence="8">
    <location>
        <begin position="311"/>
        <end position="333"/>
    </location>
</feature>
<dbReference type="Pfam" id="PF12821">
    <property type="entry name" value="ThrE_2"/>
    <property type="match status" value="1"/>
</dbReference>
<keyword evidence="2" id="KW-1003">Cell membrane</keyword>
<keyword evidence="4 8" id="KW-1133">Transmembrane helix</keyword>
<dbReference type="KEGG" id="cuo:CUROG_01960"/>
<organism evidence="11 12">
    <name type="scientific">Corynebacterium urogenitale</name>
    <dbReference type="NCBI Taxonomy" id="2487892"/>
    <lineage>
        <taxon>Bacteria</taxon>
        <taxon>Bacillati</taxon>
        <taxon>Actinomycetota</taxon>
        <taxon>Actinomycetes</taxon>
        <taxon>Mycobacteriales</taxon>
        <taxon>Corynebacteriaceae</taxon>
        <taxon>Corynebacterium</taxon>
    </lineage>
</organism>
<dbReference type="PANTHER" id="PTHR34390">
    <property type="entry name" value="UPF0442 PROTEIN YJJB-RELATED"/>
    <property type="match status" value="1"/>
</dbReference>
<evidence type="ECO:0000256" key="3">
    <source>
        <dbReference type="ARBA" id="ARBA00022692"/>
    </source>
</evidence>
<feature type="domain" description="Threonine/Serine exporter ThrE" evidence="10">
    <location>
        <begin position="320"/>
        <end position="446"/>
    </location>
</feature>
<evidence type="ECO:0000256" key="4">
    <source>
        <dbReference type="ARBA" id="ARBA00022989"/>
    </source>
</evidence>
<dbReference type="AlphaFoldDB" id="A0A5J6Z6F1"/>
<feature type="region of interest" description="Disordered" evidence="7">
    <location>
        <begin position="503"/>
        <end position="526"/>
    </location>
</feature>
<evidence type="ECO:0000256" key="6">
    <source>
        <dbReference type="ARBA" id="ARBA00034125"/>
    </source>
</evidence>
<feature type="transmembrane region" description="Helical" evidence="8">
    <location>
        <begin position="425"/>
        <end position="449"/>
    </location>
</feature>
<dbReference type="Pfam" id="PF06738">
    <property type="entry name" value="ThrE"/>
    <property type="match status" value="1"/>
</dbReference>
<evidence type="ECO:0000259" key="10">
    <source>
        <dbReference type="Pfam" id="PF12821"/>
    </source>
</evidence>
<accession>A0A5J6Z6F1</accession>
<dbReference type="OrthoDB" id="9763957at2"/>
<evidence type="ECO:0000313" key="12">
    <source>
        <dbReference type="Proteomes" id="UP000326711"/>
    </source>
</evidence>
<feature type="transmembrane region" description="Helical" evidence="8">
    <location>
        <begin position="276"/>
        <end position="299"/>
    </location>
</feature>
<evidence type="ECO:0000256" key="7">
    <source>
        <dbReference type="SAM" id="MobiDB-lite"/>
    </source>
</evidence>
<proteinExistence type="inferred from homology"/>
<evidence type="ECO:0000313" key="11">
    <source>
        <dbReference type="EMBL" id="QFQ01792.1"/>
    </source>
</evidence>
<feature type="transmembrane region" description="Helical" evidence="8">
    <location>
        <begin position="159"/>
        <end position="175"/>
    </location>
</feature>
<protein>
    <recommendedName>
        <fullName evidence="13">Amino acid export carrier protein</fullName>
    </recommendedName>
</protein>
<dbReference type="InterPro" id="IPR024528">
    <property type="entry name" value="ThrE_2"/>
</dbReference>
<keyword evidence="5 8" id="KW-0472">Membrane</keyword>
<evidence type="ECO:0000256" key="1">
    <source>
        <dbReference type="ARBA" id="ARBA00004651"/>
    </source>
</evidence>
<feature type="domain" description="Threonine/serine exporter-like N-terminal" evidence="9">
    <location>
        <begin position="48"/>
        <end position="293"/>
    </location>
</feature>
<feature type="transmembrane region" description="Helical" evidence="8">
    <location>
        <begin position="234"/>
        <end position="255"/>
    </location>
</feature>
<feature type="transmembrane region" description="Helical" evidence="8">
    <location>
        <begin position="181"/>
        <end position="199"/>
    </location>
</feature>
<dbReference type="GO" id="GO:0015744">
    <property type="term" value="P:succinate transport"/>
    <property type="evidence" value="ECO:0007669"/>
    <property type="project" value="TreeGrafter"/>
</dbReference>
<comment type="subcellular location">
    <subcellularLocation>
        <location evidence="1">Cell membrane</location>
        <topology evidence="1">Multi-pass membrane protein</topology>
    </subcellularLocation>
</comment>
<feature type="transmembrane region" description="Helical" evidence="8">
    <location>
        <begin position="396"/>
        <end position="413"/>
    </location>
</feature>
<feature type="transmembrane region" description="Helical" evidence="8">
    <location>
        <begin position="340"/>
        <end position="358"/>
    </location>
</feature>
<dbReference type="NCBIfam" id="NF047720">
    <property type="entry name" value="ThrSerExpThrE"/>
    <property type="match status" value="1"/>
</dbReference>
<evidence type="ECO:0000256" key="2">
    <source>
        <dbReference type="ARBA" id="ARBA00022475"/>
    </source>
</evidence>
<dbReference type="GO" id="GO:0022857">
    <property type="term" value="F:transmembrane transporter activity"/>
    <property type="evidence" value="ECO:0007669"/>
    <property type="project" value="InterPro"/>
</dbReference>
<gene>
    <name evidence="11" type="ORF">CUROG_01960</name>
</gene>
<dbReference type="GO" id="GO:0005886">
    <property type="term" value="C:plasma membrane"/>
    <property type="evidence" value="ECO:0007669"/>
    <property type="project" value="UniProtKB-SubCell"/>
</dbReference>
<dbReference type="Proteomes" id="UP000326711">
    <property type="component" value="Chromosome"/>
</dbReference>
<comment type="similarity">
    <text evidence="6">Belongs to the ThrE exporter (TC 2.A.79) family.</text>
</comment>
<evidence type="ECO:0000256" key="5">
    <source>
        <dbReference type="ARBA" id="ARBA00023136"/>
    </source>
</evidence>
<dbReference type="PANTHER" id="PTHR34390:SF2">
    <property type="entry name" value="SUCCINATE TRANSPORTER SUBUNIT YJJP-RELATED"/>
    <property type="match status" value="1"/>
</dbReference>
<evidence type="ECO:0008006" key="13">
    <source>
        <dbReference type="Google" id="ProtNLM"/>
    </source>
</evidence>
<dbReference type="InterPro" id="IPR050539">
    <property type="entry name" value="ThrE_Dicarb/AminoAcid_Exp"/>
</dbReference>
<dbReference type="InterPro" id="IPR010619">
    <property type="entry name" value="ThrE-like_N"/>
</dbReference>
<keyword evidence="12" id="KW-1185">Reference proteome</keyword>
<evidence type="ECO:0000259" key="9">
    <source>
        <dbReference type="Pfam" id="PF06738"/>
    </source>
</evidence>
<dbReference type="RefSeq" id="WP_151902244.1">
    <property type="nucleotide sequence ID" value="NZ_CP045032.1"/>
</dbReference>
<feature type="transmembrane region" description="Helical" evidence="8">
    <location>
        <begin position="206"/>
        <end position="228"/>
    </location>
</feature>
<evidence type="ECO:0000256" key="8">
    <source>
        <dbReference type="SAM" id="Phobius"/>
    </source>
</evidence>
<keyword evidence="3 8" id="KW-0812">Transmembrane</keyword>